<keyword evidence="3" id="KW-1185">Reference proteome</keyword>
<feature type="region of interest" description="Disordered" evidence="1">
    <location>
        <begin position="333"/>
        <end position="367"/>
    </location>
</feature>
<evidence type="ECO:0000313" key="2">
    <source>
        <dbReference type="EMBL" id="KTD25244.1"/>
    </source>
</evidence>
<evidence type="ECO:0000313" key="3">
    <source>
        <dbReference type="Proteomes" id="UP000054908"/>
    </source>
</evidence>
<gene>
    <name evidence="2" type="ORF">Lmac_2222</name>
</gene>
<dbReference type="RefSeq" id="WP_065240026.1">
    <property type="nucleotide sequence ID" value="NZ_CAAAIB010000005.1"/>
</dbReference>
<reference evidence="2 3" key="1">
    <citation type="submission" date="2015-11" db="EMBL/GenBank/DDBJ databases">
        <title>Genomic analysis of 38 Legionella species identifies large and diverse effector repertoires.</title>
        <authorList>
            <person name="Burstein D."/>
            <person name="Amaro F."/>
            <person name="Zusman T."/>
            <person name="Lifshitz Z."/>
            <person name="Cohen O."/>
            <person name="Gilbert J.A."/>
            <person name="Pupko T."/>
            <person name="Shuman H.A."/>
            <person name="Segal G."/>
        </authorList>
    </citation>
    <scope>NUCLEOTIDE SEQUENCE [LARGE SCALE GENOMIC DNA]</scope>
    <source>
        <strain evidence="2 3">PX-1-G2-E2</strain>
    </source>
</reference>
<comment type="caution">
    <text evidence="2">The sequence shown here is derived from an EMBL/GenBank/DDBJ whole genome shotgun (WGS) entry which is preliminary data.</text>
</comment>
<sequence>MTIGTLFAESRLIAKTVNRIILDPDYVGLQDWRTEGKLLCSPGGDCLSSTTLLVKGKYVPTYGIDGRCYGLLLDANQCYIYDVNSIDANTNRTDKLEKRAARKGINFLTENKKGFKTLDELSAEIKSGNDGHMNEVLLDAWKHSVAGLFVKIVDLETASSEALKHYYQSLLEIRLIQKFLIQTYGFSPGSLPICQYNEKEGRLLKFPSDEQLFAYARMHGFSKVTYPKLFELLSDEYTFKPAPKPITVKEYLELNIPTEILAADYEEICMQLAAKFEPFDGRPVDTVSILAEPVDDVIGLSETAIKEVTDIYLLKQKINEISLSASRDSFFNQSNASATRSEDSVLTPASEEADKKKMPDSTAAIFN</sequence>
<evidence type="ECO:0000256" key="1">
    <source>
        <dbReference type="SAM" id="MobiDB-lite"/>
    </source>
</evidence>
<dbReference type="Proteomes" id="UP000054908">
    <property type="component" value="Unassembled WGS sequence"/>
</dbReference>
<protein>
    <submittedName>
        <fullName evidence="2">Uncharacterized protein</fullName>
    </submittedName>
</protein>
<dbReference type="PATRIC" id="fig|466.6.peg.2361"/>
<organism evidence="2 3">
    <name type="scientific">Legionella maceachernii</name>
    <dbReference type="NCBI Taxonomy" id="466"/>
    <lineage>
        <taxon>Bacteria</taxon>
        <taxon>Pseudomonadati</taxon>
        <taxon>Pseudomonadota</taxon>
        <taxon>Gammaproteobacteria</taxon>
        <taxon>Legionellales</taxon>
        <taxon>Legionellaceae</taxon>
        <taxon>Legionella</taxon>
    </lineage>
</organism>
<name>A0A0W0VYQ9_9GAMM</name>
<dbReference type="EMBL" id="LNYL01000045">
    <property type="protein sequence ID" value="KTD25244.1"/>
    <property type="molecule type" value="Genomic_DNA"/>
</dbReference>
<dbReference type="AlphaFoldDB" id="A0A0W0VYQ9"/>
<proteinExistence type="predicted"/>
<accession>A0A0W0VYQ9</accession>